<dbReference type="NCBIfam" id="TIGR00962">
    <property type="entry name" value="atpA"/>
    <property type="match status" value="1"/>
</dbReference>
<evidence type="ECO:0000256" key="12">
    <source>
        <dbReference type="ARBA" id="ARBA00023310"/>
    </source>
</evidence>
<dbReference type="InterPro" id="IPR000194">
    <property type="entry name" value="ATPase_F1/V1/A1_a/bsu_nucl-bd"/>
</dbReference>
<comment type="subcellular location">
    <subcellularLocation>
        <location evidence="14">Cell membrane</location>
        <topology evidence="14">Peripheral membrane protein</topology>
    </subcellularLocation>
    <subcellularLocation>
        <location evidence="2">Membrane</location>
    </subcellularLocation>
</comment>
<name>A0ABV7AFU6_9RHOB</name>
<evidence type="ECO:0000256" key="3">
    <source>
        <dbReference type="ARBA" id="ARBA00008936"/>
    </source>
</evidence>
<keyword evidence="18" id="KW-1185">Reference proteome</keyword>
<evidence type="ECO:0000256" key="6">
    <source>
        <dbReference type="ARBA" id="ARBA00022781"/>
    </source>
</evidence>
<dbReference type="InterPro" id="IPR020003">
    <property type="entry name" value="ATPase_a/bsu_AS"/>
</dbReference>
<dbReference type="PANTHER" id="PTHR48082">
    <property type="entry name" value="ATP SYNTHASE SUBUNIT ALPHA, MITOCHONDRIAL"/>
    <property type="match status" value="1"/>
</dbReference>
<keyword evidence="4 14" id="KW-0813">Transport</keyword>
<dbReference type="Gene3D" id="1.20.150.20">
    <property type="entry name" value="ATP synthase alpha/beta chain, C-terminal domain"/>
    <property type="match status" value="1"/>
</dbReference>
<dbReference type="InterPro" id="IPR033732">
    <property type="entry name" value="ATP_synth_F1_a_nt-bd_dom"/>
</dbReference>
<keyword evidence="7 14" id="KW-0067">ATP-binding</keyword>
<dbReference type="CDD" id="cd01132">
    <property type="entry name" value="F1-ATPase_alpha_CD"/>
    <property type="match status" value="1"/>
</dbReference>
<comment type="catalytic activity">
    <reaction evidence="14">
        <text>ATP + H2O + 4 H(+)(in) = ADP + phosphate + 5 H(+)(out)</text>
        <dbReference type="Rhea" id="RHEA:57720"/>
        <dbReference type="ChEBI" id="CHEBI:15377"/>
        <dbReference type="ChEBI" id="CHEBI:15378"/>
        <dbReference type="ChEBI" id="CHEBI:30616"/>
        <dbReference type="ChEBI" id="CHEBI:43474"/>
        <dbReference type="ChEBI" id="CHEBI:456216"/>
        <dbReference type="EC" id="7.1.2.2"/>
    </reaction>
</comment>
<dbReference type="SUPFAM" id="SSF47917">
    <property type="entry name" value="C-terminal domain of alpha and beta subunits of F1 ATP synthase"/>
    <property type="match status" value="1"/>
</dbReference>
<evidence type="ECO:0000256" key="7">
    <source>
        <dbReference type="ARBA" id="ARBA00022840"/>
    </source>
</evidence>
<feature type="binding site" evidence="14">
    <location>
        <begin position="170"/>
        <end position="177"/>
    </location>
    <ligand>
        <name>ATP</name>
        <dbReference type="ChEBI" id="CHEBI:30616"/>
    </ligand>
</feature>
<evidence type="ECO:0000256" key="5">
    <source>
        <dbReference type="ARBA" id="ARBA00022741"/>
    </source>
</evidence>
<keyword evidence="12 14" id="KW-0066">ATP synthesis</keyword>
<dbReference type="InterPro" id="IPR000793">
    <property type="entry name" value="ATP_synth_asu_C"/>
</dbReference>
<evidence type="ECO:0000256" key="1">
    <source>
        <dbReference type="ARBA" id="ARBA00003784"/>
    </source>
</evidence>
<sequence>MTLPDLADSLFDRLDRLAARPAALSSHERGVVRRVLHGVVEVEGFNEALSDEVIAFEGGASGLAMDLAPGRAGVVLLHDPQGLRPGQHARRTGYVASVPVSDALLGRVVDPFGRPLDDGPPLATERRAPIEVAAPAILERAPVARPLQTGLKVVDALVPIGRGQRELIVGDRQTGKTAIAVDTILNQIGDDVVSVYCAIGQRGDATARVVARLRAEGAMRNCVVVVAGGEDLAGLQYTAPYAATSIAEHFMRAGRDVLIVYDDLTRHARAYRELSLLLRRPPGREAYPGDIFYLHSRLLERATQLRPEAGGGSLTALPIIETQAQNLSAYIPTNLISITDGQIYLSPVLFRRGQLPAVDVGRSVSRVGGKAQLPGFRAVAGPLKLAYAQFEELEAFARFGAKLDEDTRDQLDRGRAVREALKQDEGAPIAVARQIALLLAVSEGLLDGLAAEYTDAVADAVMTAAASCPEAAEIAAGAPLEGARRAAILAAARTALEEVQHGLA</sequence>
<feature type="domain" description="ATPase F1/V1/A1 complex alpha/beta subunit nucleotide-binding" evidence="15">
    <location>
        <begin position="150"/>
        <end position="365"/>
    </location>
</feature>
<dbReference type="PANTHER" id="PTHR48082:SF2">
    <property type="entry name" value="ATP SYNTHASE SUBUNIT ALPHA, MITOCHONDRIAL"/>
    <property type="match status" value="1"/>
</dbReference>
<accession>A0ABV7AFU6</accession>
<dbReference type="PROSITE" id="PS00152">
    <property type="entry name" value="ATPASE_ALPHA_BETA"/>
    <property type="match status" value="1"/>
</dbReference>
<dbReference type="Gene3D" id="3.40.50.300">
    <property type="entry name" value="P-loop containing nucleotide triphosphate hydrolases"/>
    <property type="match status" value="1"/>
</dbReference>
<comment type="similarity">
    <text evidence="3 14">Belongs to the ATPase alpha/beta chains family.</text>
</comment>
<evidence type="ECO:0000313" key="17">
    <source>
        <dbReference type="EMBL" id="MFC2968251.1"/>
    </source>
</evidence>
<evidence type="ECO:0000256" key="13">
    <source>
        <dbReference type="ARBA" id="ARBA00026013"/>
    </source>
</evidence>
<dbReference type="InterPro" id="IPR036121">
    <property type="entry name" value="ATPase_F1/V1/A1_a/bsu_N_sf"/>
</dbReference>
<evidence type="ECO:0000256" key="14">
    <source>
        <dbReference type="HAMAP-Rule" id="MF_01346"/>
    </source>
</evidence>
<comment type="caution">
    <text evidence="17">The sequence shown here is derived from an EMBL/GenBank/DDBJ whole genome shotgun (WGS) entry which is preliminary data.</text>
</comment>
<dbReference type="InterPro" id="IPR023366">
    <property type="entry name" value="ATP_synth_asu-like_sf"/>
</dbReference>
<keyword evidence="5 14" id="KW-0547">Nucleotide-binding</keyword>
<keyword evidence="10 14" id="KW-0472">Membrane</keyword>
<dbReference type="InterPro" id="IPR027417">
    <property type="entry name" value="P-loop_NTPase"/>
</dbReference>
<dbReference type="RefSeq" id="WP_377832920.1">
    <property type="nucleotide sequence ID" value="NZ_JBHRSK010000004.1"/>
</dbReference>
<evidence type="ECO:0000256" key="2">
    <source>
        <dbReference type="ARBA" id="ARBA00004370"/>
    </source>
</evidence>
<dbReference type="InterPro" id="IPR038376">
    <property type="entry name" value="ATP_synth_asu_C_sf"/>
</dbReference>
<evidence type="ECO:0000256" key="8">
    <source>
        <dbReference type="ARBA" id="ARBA00022967"/>
    </source>
</evidence>
<keyword evidence="11 14" id="KW-0139">CF(1)</keyword>
<gene>
    <name evidence="14" type="primary">atpA</name>
    <name evidence="17" type="ORF">ACFOES_09110</name>
</gene>
<dbReference type="EC" id="7.1.2.2" evidence="14"/>
<comment type="subunit">
    <text evidence="13">F-type ATPases have 2 components, CF(1) - the catalytic core - and CF(0) - the membrane proton channel. CF(1) has five subunits: alpha(3), beta(3), gamma(1), delta(1), epsilon(1). CF(0) has four main subunits: a(1), b(1), b'(1) and c(9-12).</text>
</comment>
<proteinExistence type="inferred from homology"/>
<keyword evidence="6 14" id="KW-0375">Hydrogen ion transport</keyword>
<evidence type="ECO:0000256" key="9">
    <source>
        <dbReference type="ARBA" id="ARBA00023065"/>
    </source>
</evidence>
<organism evidence="17 18">
    <name type="scientific">Acidimangrovimonas pyrenivorans</name>
    <dbReference type="NCBI Taxonomy" id="2030798"/>
    <lineage>
        <taxon>Bacteria</taxon>
        <taxon>Pseudomonadati</taxon>
        <taxon>Pseudomonadota</taxon>
        <taxon>Alphaproteobacteria</taxon>
        <taxon>Rhodobacterales</taxon>
        <taxon>Paracoccaceae</taxon>
        <taxon>Acidimangrovimonas</taxon>
    </lineage>
</organism>
<keyword evidence="8 14" id="KW-1278">Translocase</keyword>
<evidence type="ECO:0000256" key="4">
    <source>
        <dbReference type="ARBA" id="ARBA00022448"/>
    </source>
</evidence>
<dbReference type="CDD" id="cd18113">
    <property type="entry name" value="ATP-synt_F1_alpha_C"/>
    <property type="match status" value="1"/>
</dbReference>
<dbReference type="SUPFAM" id="SSF52540">
    <property type="entry name" value="P-loop containing nucleoside triphosphate hydrolases"/>
    <property type="match status" value="1"/>
</dbReference>
<reference evidence="18" key="1">
    <citation type="journal article" date="2019" name="Int. J. Syst. Evol. Microbiol.">
        <title>The Global Catalogue of Microorganisms (GCM) 10K type strain sequencing project: providing services to taxonomists for standard genome sequencing and annotation.</title>
        <authorList>
            <consortium name="The Broad Institute Genomics Platform"/>
            <consortium name="The Broad Institute Genome Sequencing Center for Infectious Disease"/>
            <person name="Wu L."/>
            <person name="Ma J."/>
        </authorList>
    </citation>
    <scope>NUCLEOTIDE SEQUENCE [LARGE SCALE GENOMIC DNA]</scope>
    <source>
        <strain evidence="18">KCTC 62192</strain>
    </source>
</reference>
<dbReference type="InterPro" id="IPR005294">
    <property type="entry name" value="ATP_synth_F1_asu"/>
</dbReference>
<dbReference type="EMBL" id="JBHRSK010000004">
    <property type="protein sequence ID" value="MFC2968251.1"/>
    <property type="molecule type" value="Genomic_DNA"/>
</dbReference>
<feature type="site" description="Required for activity" evidence="14">
    <location>
        <position position="363"/>
    </location>
</feature>
<evidence type="ECO:0000256" key="10">
    <source>
        <dbReference type="ARBA" id="ARBA00023136"/>
    </source>
</evidence>
<evidence type="ECO:0000259" key="16">
    <source>
        <dbReference type="Pfam" id="PF00306"/>
    </source>
</evidence>
<feature type="domain" description="ATP synthase alpha subunit C-terminal" evidence="16">
    <location>
        <begin position="372"/>
        <end position="466"/>
    </location>
</feature>
<evidence type="ECO:0000256" key="11">
    <source>
        <dbReference type="ARBA" id="ARBA00023196"/>
    </source>
</evidence>
<dbReference type="Pfam" id="PF00006">
    <property type="entry name" value="ATP-synt_ab"/>
    <property type="match status" value="1"/>
</dbReference>
<protein>
    <recommendedName>
        <fullName evidence="14">ATP synthase subunit alpha</fullName>
        <ecNumber evidence="14">7.1.2.2</ecNumber>
    </recommendedName>
    <alternativeName>
        <fullName evidence="14">ATP synthase F1 sector subunit alpha</fullName>
    </alternativeName>
    <alternativeName>
        <fullName evidence="14">F-ATPase subunit alpha</fullName>
    </alternativeName>
</protein>
<dbReference type="NCBIfam" id="NF009884">
    <property type="entry name" value="PRK13343.1"/>
    <property type="match status" value="1"/>
</dbReference>
<keyword evidence="9 14" id="KW-0406">Ion transport</keyword>
<dbReference type="Gene3D" id="2.40.30.20">
    <property type="match status" value="1"/>
</dbReference>
<keyword evidence="14" id="KW-1003">Cell membrane</keyword>
<evidence type="ECO:0000259" key="15">
    <source>
        <dbReference type="Pfam" id="PF00006"/>
    </source>
</evidence>
<dbReference type="Pfam" id="PF00306">
    <property type="entry name" value="ATP-synt_ab_C"/>
    <property type="match status" value="1"/>
</dbReference>
<comment type="function">
    <text evidence="1 14">Produces ATP from ADP in the presence of a proton gradient across the membrane. The alpha chain is a regulatory subunit.</text>
</comment>
<dbReference type="Proteomes" id="UP001595443">
    <property type="component" value="Unassembled WGS sequence"/>
</dbReference>
<evidence type="ECO:0000313" key="18">
    <source>
        <dbReference type="Proteomes" id="UP001595443"/>
    </source>
</evidence>
<dbReference type="SUPFAM" id="SSF50615">
    <property type="entry name" value="N-terminal domain of alpha and beta subunits of F1 ATP synthase"/>
    <property type="match status" value="1"/>
</dbReference>
<dbReference type="HAMAP" id="MF_01346">
    <property type="entry name" value="ATP_synth_alpha_bact"/>
    <property type="match status" value="1"/>
</dbReference>